<accession>A0A812X320</accession>
<name>A0A812X320_SYMPI</name>
<gene>
    <name evidence="2" type="primary">Gbe1</name>
    <name evidence="2" type="ORF">SPIL2461_LOCUS19708</name>
</gene>
<sequence length="501" mass="54813">MPKMKSLKKHLQAMNESSELVVTGKGFFWRKYCSVTCPSAWIKIVYHSFMARYDAKAVVSQSLSGGGLRHLATVDRNVYDTFGATMRLSIGAFLKAVDNSRVQRLMLSLTLVPVGLFRKLTGLKPLGLCFFKHAWKELEDLGDYEQKSGLWWKAVFAGCPDVPAAPSPAFEDEETASKLLGGIVNAFSAPEGLEVEDEAVKWRDASSHMQCVMKMSRSGVWSSRRLFIEKGTVSWAADPACEGVGIAGRIGFNLGRKRYFSLEFLTDPPGREAVSLFNESACLSMQNPYREFSFCAEPGGSMVKANEVLDEHLGVLGTERQLLQMSAKIGRLIAASGIKDEEVEELKTTIAETGDSSVQGLATEIGELPTDSQSDEIEAANNILKKVRESSSLVESGADLHTGSALLQEAYAEAHSNNHLTEVMSGKMGFFGWTYSALGLASLSTAQVIFILLVCNGDLVCIKMFASMMKDSGGDLMQIDSNTAQWTNNTQELSFYSPEIQ</sequence>
<keyword evidence="3" id="KW-1185">Reference proteome</keyword>
<reference evidence="2" key="1">
    <citation type="submission" date="2021-02" db="EMBL/GenBank/DDBJ databases">
        <authorList>
            <person name="Dougan E. K."/>
            <person name="Rhodes N."/>
            <person name="Thang M."/>
            <person name="Chan C."/>
        </authorList>
    </citation>
    <scope>NUCLEOTIDE SEQUENCE</scope>
</reference>
<evidence type="ECO:0000256" key="1">
    <source>
        <dbReference type="SAM" id="Phobius"/>
    </source>
</evidence>
<evidence type="ECO:0000313" key="2">
    <source>
        <dbReference type="EMBL" id="CAE7700933.1"/>
    </source>
</evidence>
<comment type="caution">
    <text evidence="2">The sequence shown here is derived from an EMBL/GenBank/DDBJ whole genome shotgun (WGS) entry which is preliminary data.</text>
</comment>
<keyword evidence="1" id="KW-1133">Transmembrane helix</keyword>
<keyword evidence="1" id="KW-0812">Transmembrane</keyword>
<dbReference type="Proteomes" id="UP000649617">
    <property type="component" value="Unassembled WGS sequence"/>
</dbReference>
<organism evidence="2 3">
    <name type="scientific">Symbiodinium pilosum</name>
    <name type="common">Dinoflagellate</name>
    <dbReference type="NCBI Taxonomy" id="2952"/>
    <lineage>
        <taxon>Eukaryota</taxon>
        <taxon>Sar</taxon>
        <taxon>Alveolata</taxon>
        <taxon>Dinophyceae</taxon>
        <taxon>Suessiales</taxon>
        <taxon>Symbiodiniaceae</taxon>
        <taxon>Symbiodinium</taxon>
    </lineage>
</organism>
<feature type="transmembrane region" description="Helical" evidence="1">
    <location>
        <begin position="430"/>
        <end position="454"/>
    </location>
</feature>
<dbReference type="OrthoDB" id="428245at2759"/>
<keyword evidence="1" id="KW-0472">Membrane</keyword>
<protein>
    <submittedName>
        <fullName evidence="2">Gbe1 protein</fullName>
    </submittedName>
</protein>
<evidence type="ECO:0000313" key="3">
    <source>
        <dbReference type="Proteomes" id="UP000649617"/>
    </source>
</evidence>
<dbReference type="AlphaFoldDB" id="A0A812X320"/>
<proteinExistence type="predicted"/>
<dbReference type="EMBL" id="CAJNIZ010044784">
    <property type="protein sequence ID" value="CAE7700933.1"/>
    <property type="molecule type" value="Genomic_DNA"/>
</dbReference>